<accession>A0ABD1XRM4</accession>
<evidence type="ECO:0000313" key="2">
    <source>
        <dbReference type="Proteomes" id="UP001605036"/>
    </source>
</evidence>
<gene>
    <name evidence="1" type="ORF">R1flu_023050</name>
</gene>
<keyword evidence="2" id="KW-1185">Reference proteome</keyword>
<sequence length="100" mass="11651">MQTDTESGSVVLWRWLKVKYDTNTEVDAMNLDTQVDLLRYKDGEDLQKHIDTLQDFFNDSASCEKDYTLSENVKKLKLYKSLPESWTLTICSFMMNSAKP</sequence>
<comment type="caution">
    <text evidence="1">The sequence shown here is derived from an EMBL/GenBank/DDBJ whole genome shotgun (WGS) entry which is preliminary data.</text>
</comment>
<name>A0ABD1XRM4_9MARC</name>
<reference evidence="1 2" key="1">
    <citation type="submission" date="2024-09" db="EMBL/GenBank/DDBJ databases">
        <title>Chromosome-scale assembly of Riccia fluitans.</title>
        <authorList>
            <person name="Paukszto L."/>
            <person name="Sawicki J."/>
            <person name="Karawczyk K."/>
            <person name="Piernik-Szablinska J."/>
            <person name="Szczecinska M."/>
            <person name="Mazdziarz M."/>
        </authorList>
    </citation>
    <scope>NUCLEOTIDE SEQUENCE [LARGE SCALE GENOMIC DNA]</scope>
    <source>
        <strain evidence="1">Rf_01</strain>
        <tissue evidence="1">Aerial parts of the thallus</tissue>
    </source>
</reference>
<dbReference type="AlphaFoldDB" id="A0ABD1XRM4"/>
<organism evidence="1 2">
    <name type="scientific">Riccia fluitans</name>
    <dbReference type="NCBI Taxonomy" id="41844"/>
    <lineage>
        <taxon>Eukaryota</taxon>
        <taxon>Viridiplantae</taxon>
        <taxon>Streptophyta</taxon>
        <taxon>Embryophyta</taxon>
        <taxon>Marchantiophyta</taxon>
        <taxon>Marchantiopsida</taxon>
        <taxon>Marchantiidae</taxon>
        <taxon>Marchantiales</taxon>
        <taxon>Ricciaceae</taxon>
        <taxon>Riccia</taxon>
    </lineage>
</organism>
<protein>
    <submittedName>
        <fullName evidence="1">Uncharacterized protein</fullName>
    </submittedName>
</protein>
<dbReference type="Pfam" id="PF14223">
    <property type="entry name" value="Retrotran_gag_2"/>
    <property type="match status" value="1"/>
</dbReference>
<proteinExistence type="predicted"/>
<dbReference type="Proteomes" id="UP001605036">
    <property type="component" value="Unassembled WGS sequence"/>
</dbReference>
<dbReference type="EMBL" id="JBHFFA010000007">
    <property type="protein sequence ID" value="KAL2611358.1"/>
    <property type="molecule type" value="Genomic_DNA"/>
</dbReference>
<evidence type="ECO:0000313" key="1">
    <source>
        <dbReference type="EMBL" id="KAL2611358.1"/>
    </source>
</evidence>